<name>A0ABS4GUR6_9BACL</name>
<organism evidence="2 3">
    <name type="scientific">Ammoniphilus resinae</name>
    <dbReference type="NCBI Taxonomy" id="861532"/>
    <lineage>
        <taxon>Bacteria</taxon>
        <taxon>Bacillati</taxon>
        <taxon>Bacillota</taxon>
        <taxon>Bacilli</taxon>
        <taxon>Bacillales</taxon>
        <taxon>Paenibacillaceae</taxon>
        <taxon>Aneurinibacillus group</taxon>
        <taxon>Ammoniphilus</taxon>
    </lineage>
</organism>
<protein>
    <submittedName>
        <fullName evidence="2">N-acetylglutamate synthase-like GNAT family acetyltransferase</fullName>
    </submittedName>
</protein>
<gene>
    <name evidence="2" type="ORF">J2Z37_004026</name>
</gene>
<keyword evidence="3" id="KW-1185">Reference proteome</keyword>
<dbReference type="InterPro" id="IPR016181">
    <property type="entry name" value="Acyl_CoA_acyltransferase"/>
</dbReference>
<dbReference type="RefSeq" id="WP_209812020.1">
    <property type="nucleotide sequence ID" value="NZ_JAGGKT010000015.1"/>
</dbReference>
<evidence type="ECO:0000259" key="1">
    <source>
        <dbReference type="PROSITE" id="PS51186"/>
    </source>
</evidence>
<dbReference type="InterPro" id="IPR000182">
    <property type="entry name" value="GNAT_dom"/>
</dbReference>
<evidence type="ECO:0000313" key="3">
    <source>
        <dbReference type="Proteomes" id="UP001519343"/>
    </source>
</evidence>
<comment type="caution">
    <text evidence="2">The sequence shown here is derived from an EMBL/GenBank/DDBJ whole genome shotgun (WGS) entry which is preliminary data.</text>
</comment>
<dbReference type="EMBL" id="JAGGKT010000015">
    <property type="protein sequence ID" value="MBP1934009.1"/>
    <property type="molecule type" value="Genomic_DNA"/>
</dbReference>
<dbReference type="Pfam" id="PF00583">
    <property type="entry name" value="Acetyltransf_1"/>
    <property type="match status" value="1"/>
</dbReference>
<proteinExistence type="predicted"/>
<dbReference type="CDD" id="cd04301">
    <property type="entry name" value="NAT_SF"/>
    <property type="match status" value="1"/>
</dbReference>
<feature type="domain" description="N-acetyltransferase" evidence="1">
    <location>
        <begin position="3"/>
        <end position="146"/>
    </location>
</feature>
<dbReference type="SUPFAM" id="SSF55729">
    <property type="entry name" value="Acyl-CoA N-acyltransferases (Nat)"/>
    <property type="match status" value="1"/>
</dbReference>
<evidence type="ECO:0000313" key="2">
    <source>
        <dbReference type="EMBL" id="MBP1934009.1"/>
    </source>
</evidence>
<dbReference type="PROSITE" id="PS51186">
    <property type="entry name" value="GNAT"/>
    <property type="match status" value="1"/>
</dbReference>
<dbReference type="Gene3D" id="3.40.630.30">
    <property type="match status" value="1"/>
</dbReference>
<accession>A0ABS4GUR6</accession>
<reference evidence="2 3" key="1">
    <citation type="submission" date="2021-03" db="EMBL/GenBank/DDBJ databases">
        <title>Genomic Encyclopedia of Type Strains, Phase IV (KMG-IV): sequencing the most valuable type-strain genomes for metagenomic binning, comparative biology and taxonomic classification.</title>
        <authorList>
            <person name="Goeker M."/>
        </authorList>
    </citation>
    <scope>NUCLEOTIDE SEQUENCE [LARGE SCALE GENOMIC DNA]</scope>
    <source>
        <strain evidence="2 3">DSM 24738</strain>
    </source>
</reference>
<dbReference type="Proteomes" id="UP001519343">
    <property type="component" value="Unassembled WGS sequence"/>
</dbReference>
<sequence>MSVIIRLATSGDLYDIVKLLAKGKLNHEGIAPHVEQFLVVEKDGEIVGTAGWEKIGQDYGLLRSLALDASVWNTKIVLDLLQILLKSAEEKAVQEVFLLTGSAVELFEWVGFRPVDWKEIPHEVKQSSHFKQAKEGLSTAMRYTQVDNQRETVHN</sequence>